<keyword evidence="4 9" id="KW-0547">Nucleotide-binding</keyword>
<dbReference type="GO" id="GO:0103016">
    <property type="term" value="F:tRNA-uridine 2-sulfurtransferase activity"/>
    <property type="evidence" value="ECO:0007669"/>
    <property type="project" value="UniProtKB-EC"/>
</dbReference>
<feature type="domain" description="tRNA-specific 2-thiouridylase MnmA-like C-terminal" evidence="10">
    <location>
        <begin position="277"/>
        <end position="352"/>
    </location>
</feature>
<keyword evidence="9" id="KW-0963">Cytoplasm</keyword>
<dbReference type="Gene3D" id="3.40.50.620">
    <property type="entry name" value="HUPs"/>
    <property type="match status" value="1"/>
</dbReference>
<dbReference type="RefSeq" id="WP_343976839.1">
    <property type="nucleotide sequence ID" value="NZ_BAAAGK010000143.1"/>
</dbReference>
<dbReference type="InterPro" id="IPR046884">
    <property type="entry name" value="MnmA-like_central"/>
</dbReference>
<dbReference type="EMBL" id="JBHTEE010000001">
    <property type="protein sequence ID" value="MFC7606292.1"/>
    <property type="molecule type" value="Genomic_DNA"/>
</dbReference>
<evidence type="ECO:0000256" key="2">
    <source>
        <dbReference type="ARBA" id="ARBA00022679"/>
    </source>
</evidence>
<dbReference type="Proteomes" id="UP001596514">
    <property type="component" value="Unassembled WGS sequence"/>
</dbReference>
<evidence type="ECO:0000256" key="3">
    <source>
        <dbReference type="ARBA" id="ARBA00022694"/>
    </source>
</evidence>
<dbReference type="SUPFAM" id="SSF52402">
    <property type="entry name" value="Adenine nucleotide alpha hydrolases-like"/>
    <property type="match status" value="1"/>
</dbReference>
<proteinExistence type="inferred from homology"/>
<dbReference type="NCBIfam" id="NF001138">
    <property type="entry name" value="PRK00143.1"/>
    <property type="match status" value="1"/>
</dbReference>
<dbReference type="HAMAP" id="MF_00144">
    <property type="entry name" value="tRNA_thiouridyl_MnmA"/>
    <property type="match status" value="1"/>
</dbReference>
<keyword evidence="1 9" id="KW-0820">tRNA-binding</keyword>
<comment type="function">
    <text evidence="9">Catalyzes the 2-thiolation of uridine at the wobble position (U34) of tRNA, leading to the formation of s(2)U34.</text>
</comment>
<evidence type="ECO:0000313" key="13">
    <source>
        <dbReference type="Proteomes" id="UP001596514"/>
    </source>
</evidence>
<evidence type="ECO:0000256" key="7">
    <source>
        <dbReference type="ARBA" id="ARBA00023157"/>
    </source>
</evidence>
<dbReference type="InterPro" id="IPR046885">
    <property type="entry name" value="MnmA-like_C"/>
</dbReference>
<dbReference type="InterPro" id="IPR023382">
    <property type="entry name" value="MnmA-like_central_sf"/>
</dbReference>
<dbReference type="EC" id="2.8.1.13" evidence="9"/>
<reference evidence="13" key="1">
    <citation type="journal article" date="2019" name="Int. J. Syst. Evol. Microbiol.">
        <title>The Global Catalogue of Microorganisms (GCM) 10K type strain sequencing project: providing services to taxonomists for standard genome sequencing and annotation.</title>
        <authorList>
            <consortium name="The Broad Institute Genomics Platform"/>
            <consortium name="The Broad Institute Genome Sequencing Center for Infectious Disease"/>
            <person name="Wu L."/>
            <person name="Ma J."/>
        </authorList>
    </citation>
    <scope>NUCLEOTIDE SEQUENCE [LARGE SCALE GENOMIC DNA]</scope>
    <source>
        <strain evidence="13">JCM 10083</strain>
    </source>
</reference>
<dbReference type="NCBIfam" id="TIGR00420">
    <property type="entry name" value="trmU"/>
    <property type="match status" value="1"/>
</dbReference>
<feature type="region of interest" description="Interaction with tRNA" evidence="9">
    <location>
        <begin position="145"/>
        <end position="147"/>
    </location>
</feature>
<dbReference type="PANTHER" id="PTHR11933:SF5">
    <property type="entry name" value="MITOCHONDRIAL TRNA-SPECIFIC 2-THIOURIDYLASE 1"/>
    <property type="match status" value="1"/>
</dbReference>
<evidence type="ECO:0000259" key="11">
    <source>
        <dbReference type="Pfam" id="PF20259"/>
    </source>
</evidence>
<keyword evidence="2 9" id="KW-0808">Transferase</keyword>
<keyword evidence="6 9" id="KW-0694">RNA-binding</keyword>
<feature type="binding site" evidence="9">
    <location>
        <begin position="8"/>
        <end position="15"/>
    </location>
    <ligand>
        <name>ATP</name>
        <dbReference type="ChEBI" id="CHEBI:30616"/>
    </ligand>
</feature>
<evidence type="ECO:0000256" key="5">
    <source>
        <dbReference type="ARBA" id="ARBA00022840"/>
    </source>
</evidence>
<evidence type="ECO:0000256" key="8">
    <source>
        <dbReference type="ARBA" id="ARBA00051542"/>
    </source>
</evidence>
<dbReference type="Pfam" id="PF03054">
    <property type="entry name" value="tRNA_Me_trans"/>
    <property type="match status" value="1"/>
</dbReference>
<dbReference type="CDD" id="cd01998">
    <property type="entry name" value="MnmA_TRMU-like"/>
    <property type="match status" value="1"/>
</dbReference>
<feature type="site" description="Interaction with tRNA" evidence="9">
    <location>
        <position position="336"/>
    </location>
</feature>
<feature type="active site" description="Cysteine persulfide intermediate" evidence="9">
    <location>
        <position position="195"/>
    </location>
</feature>
<organism evidence="12 13">
    <name type="scientific">Streptosporangium amethystogenes subsp. fukuiense</name>
    <dbReference type="NCBI Taxonomy" id="698418"/>
    <lineage>
        <taxon>Bacteria</taxon>
        <taxon>Bacillati</taxon>
        <taxon>Actinomycetota</taxon>
        <taxon>Actinomycetes</taxon>
        <taxon>Streptosporangiales</taxon>
        <taxon>Streptosporangiaceae</taxon>
        <taxon>Streptosporangium</taxon>
    </lineage>
</organism>
<protein>
    <recommendedName>
        <fullName evidence="9">tRNA-specific 2-thiouridylase MnmA</fullName>
        <ecNumber evidence="9">2.8.1.13</ecNumber>
    </recommendedName>
</protein>
<feature type="binding site" evidence="9">
    <location>
        <position position="34"/>
    </location>
    <ligand>
        <name>ATP</name>
        <dbReference type="ChEBI" id="CHEBI:30616"/>
    </ligand>
</feature>
<dbReference type="Gene3D" id="2.40.30.10">
    <property type="entry name" value="Translation factors"/>
    <property type="match status" value="1"/>
</dbReference>
<dbReference type="Pfam" id="PF20258">
    <property type="entry name" value="tRNA_Me_trans_C"/>
    <property type="match status" value="1"/>
</dbReference>
<dbReference type="PANTHER" id="PTHR11933">
    <property type="entry name" value="TRNA 5-METHYLAMINOMETHYL-2-THIOURIDYLATE -METHYLTRANSFERASE"/>
    <property type="match status" value="1"/>
</dbReference>
<feature type="binding site" evidence="9">
    <location>
        <position position="127"/>
    </location>
    <ligand>
        <name>ATP</name>
        <dbReference type="ChEBI" id="CHEBI:30616"/>
    </ligand>
</feature>
<dbReference type="Pfam" id="PF20259">
    <property type="entry name" value="tRNA_Me_trans_M"/>
    <property type="match status" value="1"/>
</dbReference>
<comment type="subcellular location">
    <subcellularLocation>
        <location evidence="9">Cytoplasm</location>
    </subcellularLocation>
</comment>
<comment type="similarity">
    <text evidence="9">Belongs to the MnmA/TRMU family.</text>
</comment>
<keyword evidence="5 9" id="KW-0067">ATP-binding</keyword>
<evidence type="ECO:0000313" key="12">
    <source>
        <dbReference type="EMBL" id="MFC7606292.1"/>
    </source>
</evidence>
<feature type="active site" description="Nucleophile" evidence="9">
    <location>
        <position position="103"/>
    </location>
</feature>
<evidence type="ECO:0000259" key="10">
    <source>
        <dbReference type="Pfam" id="PF20258"/>
    </source>
</evidence>
<accession>A0ABW2TDC7</accession>
<name>A0ABW2TDC7_9ACTN</name>
<dbReference type="InterPro" id="IPR014729">
    <property type="entry name" value="Rossmann-like_a/b/a_fold"/>
</dbReference>
<feature type="site" description="Interaction with tRNA" evidence="9">
    <location>
        <position position="128"/>
    </location>
</feature>
<gene>
    <name evidence="9 12" type="primary">mnmA</name>
    <name evidence="12" type="ORF">ACFQVD_39945</name>
</gene>
<evidence type="ECO:0000256" key="4">
    <source>
        <dbReference type="ARBA" id="ARBA00022741"/>
    </source>
</evidence>
<evidence type="ECO:0000256" key="1">
    <source>
        <dbReference type="ARBA" id="ARBA00022555"/>
    </source>
</evidence>
<dbReference type="InterPro" id="IPR004506">
    <property type="entry name" value="MnmA-like"/>
</dbReference>
<evidence type="ECO:0000256" key="6">
    <source>
        <dbReference type="ARBA" id="ARBA00022884"/>
    </source>
</evidence>
<feature type="domain" description="tRNA-specific 2-thiouridylase MnmA-like central" evidence="11">
    <location>
        <begin position="204"/>
        <end position="269"/>
    </location>
</feature>
<comment type="caution">
    <text evidence="12">The sequence shown here is derived from an EMBL/GenBank/DDBJ whole genome shotgun (WGS) entry which is preliminary data.</text>
</comment>
<comment type="catalytic activity">
    <reaction evidence="8 9">
        <text>S-sulfanyl-L-cysteinyl-[protein] + uridine(34) in tRNA + AH2 + ATP = 2-thiouridine(34) in tRNA + L-cysteinyl-[protein] + A + AMP + diphosphate + H(+)</text>
        <dbReference type="Rhea" id="RHEA:47032"/>
        <dbReference type="Rhea" id="RHEA-COMP:10131"/>
        <dbReference type="Rhea" id="RHEA-COMP:11726"/>
        <dbReference type="Rhea" id="RHEA-COMP:11727"/>
        <dbReference type="Rhea" id="RHEA-COMP:11728"/>
        <dbReference type="ChEBI" id="CHEBI:13193"/>
        <dbReference type="ChEBI" id="CHEBI:15378"/>
        <dbReference type="ChEBI" id="CHEBI:17499"/>
        <dbReference type="ChEBI" id="CHEBI:29950"/>
        <dbReference type="ChEBI" id="CHEBI:30616"/>
        <dbReference type="ChEBI" id="CHEBI:33019"/>
        <dbReference type="ChEBI" id="CHEBI:61963"/>
        <dbReference type="ChEBI" id="CHEBI:65315"/>
        <dbReference type="ChEBI" id="CHEBI:87170"/>
        <dbReference type="ChEBI" id="CHEBI:456215"/>
        <dbReference type="EC" id="2.8.1.13"/>
    </reaction>
</comment>
<sequence>MSLRVLAAMSGGVDSAVAAARIAEAGHDVTGVHLALSANPQSYRTGARGCCTVEDSRDARRAADVIGIPFYVWDMAERFHRDVVEDFVSEYAAGRTPNPCLRCNEKIKFEAVLDRALALGFDAVATGHHARVTDGVLSRSPDAGKDQSYVLGVLTREQLGHAIFPLGDSTKAQVREEAARRGLMVADKPDSHDICFIADGDTRGFLADRLGTAPGPIVDESGEVVGGHEGAYGFTVGQRKGLRIDRPAPDGRPRYVLSIEPVSNTVTIGPRSSLAVSEIVAERPVWNGPTGEPREPLTCTVQLRAHGEVYGCRARLSGGEVHIALDAPATGVAAGQAAVLYLGDTVIGSATIASAS</sequence>
<keyword evidence="13" id="KW-1185">Reference proteome</keyword>
<dbReference type="Gene3D" id="2.30.30.280">
    <property type="entry name" value="Adenine nucleotide alpha hydrolases-like domains"/>
    <property type="match status" value="1"/>
</dbReference>
<keyword evidence="7" id="KW-1015">Disulfide bond</keyword>
<keyword evidence="3 9" id="KW-0819">tRNA processing</keyword>
<comment type="caution">
    <text evidence="9">Lacks conserved residue(s) required for the propagation of feature annotation.</text>
</comment>
<evidence type="ECO:0000256" key="9">
    <source>
        <dbReference type="HAMAP-Rule" id="MF_00144"/>
    </source>
</evidence>